<dbReference type="Pfam" id="PF00891">
    <property type="entry name" value="Methyltransf_2"/>
    <property type="match status" value="1"/>
</dbReference>
<dbReference type="InterPro" id="IPR029063">
    <property type="entry name" value="SAM-dependent_MTases_sf"/>
</dbReference>
<dbReference type="Gene3D" id="1.10.10.10">
    <property type="entry name" value="Winged helix-like DNA-binding domain superfamily/Winged helix DNA-binding domain"/>
    <property type="match status" value="1"/>
</dbReference>
<proteinExistence type="inferred from homology"/>
<dbReference type="InterPro" id="IPR036388">
    <property type="entry name" value="WH-like_DNA-bd_sf"/>
</dbReference>
<dbReference type="GO" id="GO:0008171">
    <property type="term" value="F:O-methyltransferase activity"/>
    <property type="evidence" value="ECO:0007669"/>
    <property type="project" value="InterPro"/>
</dbReference>
<keyword evidence="11" id="KW-1185">Reference proteome</keyword>
<dbReference type="PROSITE" id="PS51683">
    <property type="entry name" value="SAM_OMT_II"/>
    <property type="match status" value="1"/>
</dbReference>
<evidence type="ECO:0000256" key="2">
    <source>
        <dbReference type="ARBA" id="ARBA00022679"/>
    </source>
</evidence>
<keyword evidence="2" id="KW-0808">Transferase</keyword>
<dbReference type="FunFam" id="3.40.50.150:FF:000061">
    <property type="entry name" value="Caffeic acid O-methyltransferase"/>
    <property type="match status" value="1"/>
</dbReference>
<evidence type="ECO:0000256" key="3">
    <source>
        <dbReference type="ARBA" id="ARBA00022691"/>
    </source>
</evidence>
<evidence type="ECO:0000313" key="11">
    <source>
        <dbReference type="Proteomes" id="UP001161247"/>
    </source>
</evidence>
<dbReference type="PIRSF" id="PIRSF005739">
    <property type="entry name" value="O-mtase"/>
    <property type="match status" value="1"/>
</dbReference>
<keyword evidence="3" id="KW-0949">S-adenosyl-L-methionine</keyword>
<dbReference type="InterPro" id="IPR001077">
    <property type="entry name" value="COMT_C"/>
</dbReference>
<evidence type="ECO:0000313" key="10">
    <source>
        <dbReference type="EMBL" id="CAI9106577.1"/>
    </source>
</evidence>
<protein>
    <recommendedName>
        <fullName evidence="5">Caffeic acid 3-O-methyltransferase</fullName>
    </recommendedName>
    <alternativeName>
        <fullName evidence="6">S-adenosysl-L-methionine:caffeic acid 3-O-methyltransferase</fullName>
    </alternativeName>
</protein>
<dbReference type="InterPro" id="IPR036390">
    <property type="entry name" value="WH_DNA-bd_sf"/>
</dbReference>
<dbReference type="SUPFAM" id="SSF46785">
    <property type="entry name" value="Winged helix' DNA-binding domain"/>
    <property type="match status" value="1"/>
</dbReference>
<dbReference type="EMBL" id="OX459122">
    <property type="protein sequence ID" value="CAI9106577.1"/>
    <property type="molecule type" value="Genomic_DNA"/>
</dbReference>
<dbReference type="AlphaFoldDB" id="A0AAV1DIB5"/>
<dbReference type="GO" id="GO:0046983">
    <property type="term" value="F:protein dimerization activity"/>
    <property type="evidence" value="ECO:0007669"/>
    <property type="project" value="InterPro"/>
</dbReference>
<gene>
    <name evidence="10" type="ORF">OLC1_LOCUS15055</name>
</gene>
<feature type="domain" description="O-methyltransferase C-terminal" evidence="8">
    <location>
        <begin position="138"/>
        <end position="342"/>
    </location>
</feature>
<evidence type="ECO:0000256" key="5">
    <source>
        <dbReference type="ARBA" id="ARBA00070001"/>
    </source>
</evidence>
<dbReference type="GO" id="GO:0009813">
    <property type="term" value="P:flavonoid biosynthetic process"/>
    <property type="evidence" value="ECO:0007669"/>
    <property type="project" value="UniProtKB-ARBA"/>
</dbReference>
<dbReference type="InterPro" id="IPR016461">
    <property type="entry name" value="COMT-like"/>
</dbReference>
<organism evidence="10 11">
    <name type="scientific">Oldenlandia corymbosa var. corymbosa</name>
    <dbReference type="NCBI Taxonomy" id="529605"/>
    <lineage>
        <taxon>Eukaryota</taxon>
        <taxon>Viridiplantae</taxon>
        <taxon>Streptophyta</taxon>
        <taxon>Embryophyta</taxon>
        <taxon>Tracheophyta</taxon>
        <taxon>Spermatophyta</taxon>
        <taxon>Magnoliopsida</taxon>
        <taxon>eudicotyledons</taxon>
        <taxon>Gunneridae</taxon>
        <taxon>Pentapetalae</taxon>
        <taxon>asterids</taxon>
        <taxon>lamiids</taxon>
        <taxon>Gentianales</taxon>
        <taxon>Rubiaceae</taxon>
        <taxon>Rubioideae</taxon>
        <taxon>Spermacoceae</taxon>
        <taxon>Hedyotis-Oldenlandia complex</taxon>
        <taxon>Oldenlandia</taxon>
    </lineage>
</organism>
<accession>A0AAV1DIB5</accession>
<dbReference type="PANTHER" id="PTHR11746">
    <property type="entry name" value="O-METHYLTRANSFERASE"/>
    <property type="match status" value="1"/>
</dbReference>
<dbReference type="Pfam" id="PF08100">
    <property type="entry name" value="Dimerisation"/>
    <property type="match status" value="1"/>
</dbReference>
<dbReference type="GO" id="GO:0032259">
    <property type="term" value="P:methylation"/>
    <property type="evidence" value="ECO:0007669"/>
    <property type="project" value="UniProtKB-KW"/>
</dbReference>
<feature type="active site" description="Proton acceptor" evidence="7">
    <location>
        <position position="267"/>
    </location>
</feature>
<evidence type="ECO:0000256" key="6">
    <source>
        <dbReference type="ARBA" id="ARBA00075404"/>
    </source>
</evidence>
<dbReference type="FunFam" id="1.10.10.10:FF:000357">
    <property type="entry name" value="Caffeic acid 3-O-methyltransferase"/>
    <property type="match status" value="1"/>
</dbReference>
<dbReference type="GO" id="GO:0008757">
    <property type="term" value="F:S-adenosylmethionine-dependent methyltransferase activity"/>
    <property type="evidence" value="ECO:0007669"/>
    <property type="project" value="UniProtKB-ARBA"/>
</dbReference>
<reference evidence="10" key="1">
    <citation type="submission" date="2023-03" db="EMBL/GenBank/DDBJ databases">
        <authorList>
            <person name="Julca I."/>
        </authorList>
    </citation>
    <scope>NUCLEOTIDE SEQUENCE</scope>
</reference>
<dbReference type="SUPFAM" id="SSF53335">
    <property type="entry name" value="S-adenosyl-L-methionine-dependent methyltransferases"/>
    <property type="match status" value="1"/>
</dbReference>
<evidence type="ECO:0000259" key="8">
    <source>
        <dbReference type="Pfam" id="PF00891"/>
    </source>
</evidence>
<evidence type="ECO:0000256" key="1">
    <source>
        <dbReference type="ARBA" id="ARBA00022603"/>
    </source>
</evidence>
<keyword evidence="1" id="KW-0489">Methyltransferase</keyword>
<dbReference type="InterPro" id="IPR012967">
    <property type="entry name" value="COMT_dimerisation"/>
</dbReference>
<evidence type="ECO:0000259" key="9">
    <source>
        <dbReference type="Pfam" id="PF08100"/>
    </source>
</evidence>
<name>A0AAV1DIB5_OLDCO</name>
<comment type="similarity">
    <text evidence="4">Belongs to the class I-like SAM-binding methyltransferase superfamily. Cation-independent O-methyltransferase family. COMT subfamily.</text>
</comment>
<evidence type="ECO:0000256" key="4">
    <source>
        <dbReference type="ARBA" id="ARBA00034481"/>
    </source>
</evidence>
<dbReference type="Proteomes" id="UP001161247">
    <property type="component" value="Chromosome 5"/>
</dbReference>
<feature type="domain" description="O-methyltransferase dimerisation" evidence="9">
    <location>
        <begin position="21"/>
        <end position="115"/>
    </location>
</feature>
<dbReference type="Gene3D" id="3.40.50.150">
    <property type="entry name" value="Vaccinia Virus protein VP39"/>
    <property type="match status" value="1"/>
</dbReference>
<sequence length="361" mass="38925">MENSTVDGKGGEKGENFSYAMQLVTSASLPMVLYNAVKLNLFGIIAKAGHGSKLSPAQISAQLDTQNPGAASMLDRMLRLLSTYSVLTYDEVAAEDGAGCERVYGLTSVGEFFVPDENGISISPLVELLHDKVLMDSWYELGNAVIEGDVPFNRVHGTHAFDYPSRDPRFNELFNKGMVGPTAITMNEILDHYKGFEQLHTLVDVGGGLGITLHKIISKYPSIKGINFDLPHVVEAAPSYPGVVHVGGDMFESVPGGDAIFMKMILHDWSDDHCLKLLKNCYKALSDNGKVIVGDLILPAKPDTSSASKGICQSDVLMMTINPGGKERSENEVRALAVGAGFGDLRLVCQAGNLGIIEIYK</sequence>
<evidence type="ECO:0000256" key="7">
    <source>
        <dbReference type="PIRSR" id="PIRSR005739-1"/>
    </source>
</evidence>